<protein>
    <submittedName>
        <fullName evidence="1">Uncharacterized protein</fullName>
    </submittedName>
</protein>
<gene>
    <name evidence="1" type="ORF">NPIL_630041</name>
</gene>
<dbReference type="Proteomes" id="UP000887013">
    <property type="component" value="Unassembled WGS sequence"/>
</dbReference>
<accession>A0A8X6UQS4</accession>
<keyword evidence="2" id="KW-1185">Reference proteome</keyword>
<comment type="caution">
    <text evidence="1">The sequence shown here is derived from an EMBL/GenBank/DDBJ whole genome shotgun (WGS) entry which is preliminary data.</text>
</comment>
<dbReference type="AlphaFoldDB" id="A0A8X6UQS4"/>
<organism evidence="1 2">
    <name type="scientific">Nephila pilipes</name>
    <name type="common">Giant wood spider</name>
    <name type="synonym">Nephila maculata</name>
    <dbReference type="NCBI Taxonomy" id="299642"/>
    <lineage>
        <taxon>Eukaryota</taxon>
        <taxon>Metazoa</taxon>
        <taxon>Ecdysozoa</taxon>
        <taxon>Arthropoda</taxon>
        <taxon>Chelicerata</taxon>
        <taxon>Arachnida</taxon>
        <taxon>Araneae</taxon>
        <taxon>Araneomorphae</taxon>
        <taxon>Entelegynae</taxon>
        <taxon>Araneoidea</taxon>
        <taxon>Nephilidae</taxon>
        <taxon>Nephila</taxon>
    </lineage>
</organism>
<proteinExistence type="predicted"/>
<reference evidence="1" key="1">
    <citation type="submission" date="2020-08" db="EMBL/GenBank/DDBJ databases">
        <title>Multicomponent nature underlies the extraordinary mechanical properties of spider dragline silk.</title>
        <authorList>
            <person name="Kono N."/>
            <person name="Nakamura H."/>
            <person name="Mori M."/>
            <person name="Yoshida Y."/>
            <person name="Ohtoshi R."/>
            <person name="Malay A.D."/>
            <person name="Moran D.A.P."/>
            <person name="Tomita M."/>
            <person name="Numata K."/>
            <person name="Arakawa K."/>
        </authorList>
    </citation>
    <scope>NUCLEOTIDE SEQUENCE</scope>
</reference>
<evidence type="ECO:0000313" key="1">
    <source>
        <dbReference type="EMBL" id="GFU50133.1"/>
    </source>
</evidence>
<name>A0A8X6UQS4_NEPPI</name>
<sequence length="105" mass="12080">MIPTKVVPIGKWIASSTSRNPNKRSSLALFPFSCPSYANEDTSWEKSMIHRTLSYANLLSFNNCRMCLPHGYLRIIWSSMFVFYLTSKDRFLRKAIQPLSVSLTL</sequence>
<evidence type="ECO:0000313" key="2">
    <source>
        <dbReference type="Proteomes" id="UP000887013"/>
    </source>
</evidence>
<dbReference type="EMBL" id="BMAW01087110">
    <property type="protein sequence ID" value="GFU50133.1"/>
    <property type="molecule type" value="Genomic_DNA"/>
</dbReference>